<protein>
    <submittedName>
        <fullName evidence="1">Uncharacterized protein</fullName>
    </submittedName>
</protein>
<dbReference type="RefSeq" id="XP_016256207.1">
    <property type="nucleotide sequence ID" value="XM_016413423.1"/>
</dbReference>
<evidence type="ECO:0000313" key="1">
    <source>
        <dbReference type="EMBL" id="KIW35991.1"/>
    </source>
</evidence>
<name>A0A0D2A6P6_9EURO</name>
<dbReference type="EMBL" id="KN847384">
    <property type="protein sequence ID" value="KIW35991.1"/>
    <property type="molecule type" value="Genomic_DNA"/>
</dbReference>
<organism evidence="1 2">
    <name type="scientific">Exophiala oligosperma</name>
    <dbReference type="NCBI Taxonomy" id="215243"/>
    <lineage>
        <taxon>Eukaryota</taxon>
        <taxon>Fungi</taxon>
        <taxon>Dikarya</taxon>
        <taxon>Ascomycota</taxon>
        <taxon>Pezizomycotina</taxon>
        <taxon>Eurotiomycetes</taxon>
        <taxon>Chaetothyriomycetidae</taxon>
        <taxon>Chaetothyriales</taxon>
        <taxon>Herpotrichiellaceae</taxon>
        <taxon>Exophiala</taxon>
    </lineage>
</organism>
<evidence type="ECO:0000313" key="2">
    <source>
        <dbReference type="Proteomes" id="UP000053342"/>
    </source>
</evidence>
<sequence>MRGRDPITSGAIGRYAVPQLFQAAGYHRGHIPLDWRVQTLEYESIIGPGSAQGRYVPIRVGIKICELYGPKDLVPILKKMFPLEKGEVDIKQTKRRDDFEMFKAGDHILSIRKRDWYVNLAHICSAAQVRRQELQKEEPEGSATPTCQNYLSRARPCAVRLPPFNFE</sequence>
<dbReference type="VEuPathDB" id="FungiDB:PV06_11711"/>
<keyword evidence="2" id="KW-1185">Reference proteome</keyword>
<accession>A0A0D2A6P6</accession>
<gene>
    <name evidence="1" type="ORF">PV06_11711</name>
</gene>
<dbReference type="Proteomes" id="UP000053342">
    <property type="component" value="Unassembled WGS sequence"/>
</dbReference>
<dbReference type="HOGENOM" id="CLU_1594553_0_0_1"/>
<proteinExistence type="predicted"/>
<reference evidence="1 2" key="1">
    <citation type="submission" date="2015-01" db="EMBL/GenBank/DDBJ databases">
        <title>The Genome Sequence of Exophiala oligosperma CBS72588.</title>
        <authorList>
            <consortium name="The Broad Institute Genomics Platform"/>
            <person name="Cuomo C."/>
            <person name="de Hoog S."/>
            <person name="Gorbushina A."/>
            <person name="Stielow B."/>
            <person name="Teixiera M."/>
            <person name="Abouelleil A."/>
            <person name="Chapman S.B."/>
            <person name="Priest M."/>
            <person name="Young S.K."/>
            <person name="Wortman J."/>
            <person name="Nusbaum C."/>
            <person name="Birren B."/>
        </authorList>
    </citation>
    <scope>NUCLEOTIDE SEQUENCE [LARGE SCALE GENOMIC DNA]</scope>
    <source>
        <strain evidence="1 2">CBS 72588</strain>
    </source>
</reference>
<dbReference type="AlphaFoldDB" id="A0A0D2A6P6"/>
<dbReference type="GeneID" id="27363785"/>